<dbReference type="InterPro" id="IPR029149">
    <property type="entry name" value="Creatin/AminoP/Spt16_N"/>
</dbReference>
<dbReference type="Proteomes" id="UP000030752">
    <property type="component" value="Unassembled WGS sequence"/>
</dbReference>
<dbReference type="SUPFAM" id="SSF53092">
    <property type="entry name" value="Creatinase/prolidase N-terminal domain"/>
    <property type="match status" value="1"/>
</dbReference>
<dbReference type="InParanoid" id="W2RL01"/>
<evidence type="ECO:0000313" key="2">
    <source>
        <dbReference type="EMBL" id="ETN36394.1"/>
    </source>
</evidence>
<dbReference type="InterPro" id="IPR036005">
    <property type="entry name" value="Creatinase/aminopeptidase-like"/>
</dbReference>
<feature type="domain" description="Peptidase M24" evidence="1">
    <location>
        <begin position="218"/>
        <end position="435"/>
    </location>
</feature>
<reference evidence="2 3" key="1">
    <citation type="submission" date="2013-03" db="EMBL/GenBank/DDBJ databases">
        <title>The Genome Sequence of Phialophora europaea CBS 101466.</title>
        <authorList>
            <consortium name="The Broad Institute Genomics Platform"/>
            <person name="Cuomo C."/>
            <person name="de Hoog S."/>
            <person name="Gorbushina A."/>
            <person name="Walker B."/>
            <person name="Young S.K."/>
            <person name="Zeng Q."/>
            <person name="Gargeya S."/>
            <person name="Fitzgerald M."/>
            <person name="Haas B."/>
            <person name="Abouelleil A."/>
            <person name="Allen A.W."/>
            <person name="Alvarado L."/>
            <person name="Arachchi H.M."/>
            <person name="Berlin A.M."/>
            <person name="Chapman S.B."/>
            <person name="Gainer-Dewar J."/>
            <person name="Goldberg J."/>
            <person name="Griggs A."/>
            <person name="Gujja S."/>
            <person name="Hansen M."/>
            <person name="Howarth C."/>
            <person name="Imamovic A."/>
            <person name="Ireland A."/>
            <person name="Larimer J."/>
            <person name="McCowan C."/>
            <person name="Murphy C."/>
            <person name="Pearson M."/>
            <person name="Poon T.W."/>
            <person name="Priest M."/>
            <person name="Roberts A."/>
            <person name="Saif S."/>
            <person name="Shea T."/>
            <person name="Sisk P."/>
            <person name="Sykes S."/>
            <person name="Wortman J."/>
            <person name="Nusbaum C."/>
            <person name="Birren B."/>
        </authorList>
    </citation>
    <scope>NUCLEOTIDE SEQUENCE [LARGE SCALE GENOMIC DNA]</scope>
    <source>
        <strain evidence="2 3">CBS 101466</strain>
    </source>
</reference>
<dbReference type="VEuPathDB" id="FungiDB:HMPREF1541_08671"/>
<dbReference type="Gene3D" id="3.40.350.10">
    <property type="entry name" value="Creatinase/prolidase N-terminal domain"/>
    <property type="match status" value="1"/>
</dbReference>
<dbReference type="HOGENOM" id="CLU_017266_2_0_1"/>
<dbReference type="PANTHER" id="PTHR46112:SF2">
    <property type="entry name" value="XAA-PRO AMINOPEPTIDASE P-RELATED"/>
    <property type="match status" value="1"/>
</dbReference>
<dbReference type="InterPro" id="IPR050659">
    <property type="entry name" value="Peptidase_M24B"/>
</dbReference>
<evidence type="ECO:0000313" key="3">
    <source>
        <dbReference type="Proteomes" id="UP000030752"/>
    </source>
</evidence>
<dbReference type="EMBL" id="KB822725">
    <property type="protein sequence ID" value="ETN36394.1"/>
    <property type="molecule type" value="Genomic_DNA"/>
</dbReference>
<dbReference type="eggNOG" id="KOG2413">
    <property type="taxonomic scope" value="Eukaryota"/>
</dbReference>
<dbReference type="RefSeq" id="XP_008721212.1">
    <property type="nucleotide sequence ID" value="XM_008722990.1"/>
</dbReference>
<accession>W2RL01</accession>
<dbReference type="InterPro" id="IPR000994">
    <property type="entry name" value="Pept_M24"/>
</dbReference>
<proteinExistence type="predicted"/>
<evidence type="ECO:0000259" key="1">
    <source>
        <dbReference type="Pfam" id="PF00557"/>
    </source>
</evidence>
<gene>
    <name evidence="2" type="ORF">HMPREF1541_08671</name>
</gene>
<dbReference type="STRING" id="1220924.W2RL01"/>
<dbReference type="SUPFAM" id="SSF55920">
    <property type="entry name" value="Creatinase/aminopeptidase"/>
    <property type="match status" value="1"/>
</dbReference>
<name>W2RL01_CYPE1</name>
<keyword evidence="3" id="KW-1185">Reference proteome</keyword>
<sequence length="454" mass="50428">MLTLAAYFTSAPGSISFDASTKKFSDADIAKVQKCSIDNLHMDLSFLEDATPIKAEEFIHRRDRLAQALHTDGVDAFVLEPGYTFQYYGNVSQWDWEPWEPEERPFLMVMQPTVGLDGTVKAKTTYLAPHFEEDRVRMLGIPADSELDIVIWEEHWDPYQTLLEQTFDRREGLVIMTDEEMRDYIVRGLTSAGFHTVGLTPNVDAVRQQKSPAELSLLRAVNTGTVEALRKMRPCLIPGLTENQVMTILDNALLSVPGFGLFFNIVLFDENAALPHGGKATGGKTLTHHTVVLIDVGAHYRGYSSDICRSFLIDPPRGQTPEGVAASDPQFATKQKVFDTVLAAQNASIAHFRPGETAASVDVAARSVIAKQGWEKQFTHRVGHGIGIKAHESPYLHKGNTRVKLREGMTFTSEPGVYLTGRFGVRSEDVFVVTERGSEVRCLSGPRAKGFWEP</sequence>
<organism evidence="2 3">
    <name type="scientific">Cyphellophora europaea (strain CBS 101466)</name>
    <name type="common">Phialophora europaea</name>
    <dbReference type="NCBI Taxonomy" id="1220924"/>
    <lineage>
        <taxon>Eukaryota</taxon>
        <taxon>Fungi</taxon>
        <taxon>Dikarya</taxon>
        <taxon>Ascomycota</taxon>
        <taxon>Pezizomycotina</taxon>
        <taxon>Eurotiomycetes</taxon>
        <taxon>Chaetothyriomycetidae</taxon>
        <taxon>Chaetothyriales</taxon>
        <taxon>Cyphellophoraceae</taxon>
        <taxon>Cyphellophora</taxon>
    </lineage>
</organism>
<dbReference type="Gene3D" id="3.90.230.10">
    <property type="entry name" value="Creatinase/methionine aminopeptidase superfamily"/>
    <property type="match status" value="1"/>
</dbReference>
<dbReference type="Pfam" id="PF00557">
    <property type="entry name" value="Peptidase_M24"/>
    <property type="match status" value="1"/>
</dbReference>
<dbReference type="PANTHER" id="PTHR46112">
    <property type="entry name" value="AMINOPEPTIDASE"/>
    <property type="match status" value="1"/>
</dbReference>
<protein>
    <recommendedName>
        <fullName evidence="1">Peptidase M24 domain-containing protein</fullName>
    </recommendedName>
</protein>
<dbReference type="AlphaFoldDB" id="W2RL01"/>
<dbReference type="GeneID" id="19976010"/>
<dbReference type="OrthoDB" id="9995434at2759"/>